<dbReference type="PANTHER" id="PTHR23201:SF108">
    <property type="entry name" value="GIBBERELLIN-REGULATED PROTEIN 6"/>
    <property type="match status" value="1"/>
</dbReference>
<dbReference type="Proteomes" id="UP000215914">
    <property type="component" value="Chromosome 14"/>
</dbReference>
<keyword evidence="2" id="KW-0472">Membrane</keyword>
<keyword evidence="2" id="KW-0812">Transmembrane</keyword>
<evidence type="ECO:0000256" key="1">
    <source>
        <dbReference type="ARBA" id="ARBA00010582"/>
    </source>
</evidence>
<sequence>MWTGMQFTQQESLKDIIASLFLCLKSIYTCIKPFPASHFFHPAPLSEPQTVMAKFFAILLLALLVISMLQATVLAKGGHHHHGYGPGSLKSSQCPGQCVRRCSKTQYHKPCMFFCQKCCAKCLCVPPGYYGNKQVCPCYNNWKTKEGGPKCP</sequence>
<keyword evidence="2" id="KW-1133">Transmembrane helix</keyword>
<evidence type="ECO:0000256" key="2">
    <source>
        <dbReference type="SAM" id="Phobius"/>
    </source>
</evidence>
<feature type="transmembrane region" description="Helical" evidence="2">
    <location>
        <begin position="53"/>
        <end position="75"/>
    </location>
</feature>
<comment type="similarity">
    <text evidence="1">Belongs to the GASA family.</text>
</comment>
<evidence type="ECO:0000313" key="3">
    <source>
        <dbReference type="EMBL" id="KAF5755002.1"/>
    </source>
</evidence>
<organism evidence="4 5">
    <name type="scientific">Helianthus annuus</name>
    <name type="common">Common sunflower</name>
    <dbReference type="NCBI Taxonomy" id="4232"/>
    <lineage>
        <taxon>Eukaryota</taxon>
        <taxon>Viridiplantae</taxon>
        <taxon>Streptophyta</taxon>
        <taxon>Embryophyta</taxon>
        <taxon>Tracheophyta</taxon>
        <taxon>Spermatophyta</taxon>
        <taxon>Magnoliopsida</taxon>
        <taxon>eudicotyledons</taxon>
        <taxon>Gunneridae</taxon>
        <taxon>Pentapetalae</taxon>
        <taxon>asterids</taxon>
        <taxon>campanulids</taxon>
        <taxon>Asterales</taxon>
        <taxon>Asteraceae</taxon>
        <taxon>Asteroideae</taxon>
        <taxon>Heliantheae alliance</taxon>
        <taxon>Heliantheae</taxon>
        <taxon>Helianthus</taxon>
    </lineage>
</organism>
<evidence type="ECO:0000313" key="4">
    <source>
        <dbReference type="EMBL" id="OTF97734.1"/>
    </source>
</evidence>
<reference evidence="4" key="2">
    <citation type="submission" date="2017-02" db="EMBL/GenBank/DDBJ databases">
        <title>Sunflower complete genome.</title>
        <authorList>
            <person name="Langlade N."/>
            <person name="Munos S."/>
        </authorList>
    </citation>
    <scope>NUCLEOTIDE SEQUENCE [LARGE SCALE GENOMIC DNA]</scope>
    <source>
        <tissue evidence="4">Leaves</tissue>
    </source>
</reference>
<accession>A0A251SFV1</accession>
<evidence type="ECO:0000313" key="5">
    <source>
        <dbReference type="Proteomes" id="UP000215914"/>
    </source>
</evidence>
<name>A0A251SFV1_HELAN</name>
<keyword evidence="5" id="KW-1185">Reference proteome</keyword>
<dbReference type="OMA" id="HAKKYGP"/>
<dbReference type="SMR" id="A0A251SFV1"/>
<dbReference type="EMBL" id="CM007903">
    <property type="protein sequence ID" value="OTF97734.1"/>
    <property type="molecule type" value="Genomic_DNA"/>
</dbReference>
<dbReference type="PANTHER" id="PTHR23201">
    <property type="entry name" value="EXTENSIN, PROLINE-RICH PROTEIN"/>
    <property type="match status" value="1"/>
</dbReference>
<proteinExistence type="inferred from homology"/>
<dbReference type="Gramene" id="mRNA:HanXRQr2_Chr17g0797651">
    <property type="protein sequence ID" value="mRNA:HanXRQr2_Chr17g0797651"/>
    <property type="gene ID" value="HanXRQr2_Chr17g0797651"/>
</dbReference>
<dbReference type="EMBL" id="MNCJ02000332">
    <property type="protein sequence ID" value="KAF5755002.1"/>
    <property type="molecule type" value="Genomic_DNA"/>
</dbReference>
<reference evidence="3" key="3">
    <citation type="submission" date="2020-06" db="EMBL/GenBank/DDBJ databases">
        <title>Helianthus annuus Genome sequencing and assembly Release 2.</title>
        <authorList>
            <person name="Gouzy J."/>
            <person name="Langlade N."/>
            <person name="Munos S."/>
        </authorList>
    </citation>
    <scope>NUCLEOTIDE SEQUENCE</scope>
    <source>
        <tissue evidence="3">Leaves</tissue>
    </source>
</reference>
<dbReference type="Pfam" id="PF02704">
    <property type="entry name" value="GASA"/>
    <property type="match status" value="1"/>
</dbReference>
<dbReference type="FunCoup" id="A0A251SFV1">
    <property type="interactions" value="36"/>
</dbReference>
<gene>
    <name evidence="4" type="ORF">HannXRQ_Chr14g0437871</name>
    <name evidence="3" type="ORF">HanXRQr2_Chr17g0797651</name>
</gene>
<protein>
    <submittedName>
        <fullName evidence="3 4">Gibberellin regulated protein</fullName>
    </submittedName>
</protein>
<reference evidence="3 5" key="1">
    <citation type="journal article" date="2017" name="Nature">
        <title>The sunflower genome provides insights into oil metabolism, flowering and Asterid evolution.</title>
        <authorList>
            <person name="Badouin H."/>
            <person name="Gouzy J."/>
            <person name="Grassa C.J."/>
            <person name="Murat F."/>
            <person name="Staton S.E."/>
            <person name="Cottret L."/>
            <person name="Lelandais-Briere C."/>
            <person name="Owens G.L."/>
            <person name="Carrere S."/>
            <person name="Mayjonade B."/>
            <person name="Legrand L."/>
            <person name="Gill N."/>
            <person name="Kane N.C."/>
            <person name="Bowers J.E."/>
            <person name="Hubner S."/>
            <person name="Bellec A."/>
            <person name="Berard A."/>
            <person name="Berges H."/>
            <person name="Blanchet N."/>
            <person name="Boniface M.C."/>
            <person name="Brunel D."/>
            <person name="Catrice O."/>
            <person name="Chaidir N."/>
            <person name="Claudel C."/>
            <person name="Donnadieu C."/>
            <person name="Faraut T."/>
            <person name="Fievet G."/>
            <person name="Helmstetter N."/>
            <person name="King M."/>
            <person name="Knapp S.J."/>
            <person name="Lai Z."/>
            <person name="Le Paslier M.C."/>
            <person name="Lippi Y."/>
            <person name="Lorenzon L."/>
            <person name="Mandel J.R."/>
            <person name="Marage G."/>
            <person name="Marchand G."/>
            <person name="Marquand E."/>
            <person name="Bret-Mestries E."/>
            <person name="Morien E."/>
            <person name="Nambeesan S."/>
            <person name="Nguyen T."/>
            <person name="Pegot-Espagnet P."/>
            <person name="Pouilly N."/>
            <person name="Raftis F."/>
            <person name="Sallet E."/>
            <person name="Schiex T."/>
            <person name="Thomas J."/>
            <person name="Vandecasteele C."/>
            <person name="Vares D."/>
            <person name="Vear F."/>
            <person name="Vautrin S."/>
            <person name="Crespi M."/>
            <person name="Mangin B."/>
            <person name="Burke J.M."/>
            <person name="Salse J."/>
            <person name="Munos S."/>
            <person name="Vincourt P."/>
            <person name="Rieseberg L.H."/>
            <person name="Langlade N.B."/>
        </authorList>
    </citation>
    <scope>NUCLEOTIDE SEQUENCE [LARGE SCALE GENOMIC DNA]</scope>
    <source>
        <strain evidence="5">cv. SF193</strain>
        <tissue evidence="3">Leaves</tissue>
    </source>
</reference>
<dbReference type="AlphaFoldDB" id="A0A251SFV1"/>
<dbReference type="InterPro" id="IPR003854">
    <property type="entry name" value="GASA"/>
</dbReference>
<dbReference type="InParanoid" id="A0A251SFV1"/>